<dbReference type="EMBL" id="RAQU01000022">
    <property type="protein sequence ID" value="RKK05130.1"/>
    <property type="molecule type" value="Genomic_DNA"/>
</dbReference>
<evidence type="ECO:0000313" key="5">
    <source>
        <dbReference type="Proteomes" id="UP000278036"/>
    </source>
</evidence>
<dbReference type="InParanoid" id="A0A3A9JFQ8"/>
<dbReference type="RefSeq" id="WP_120637361.1">
    <property type="nucleotide sequence ID" value="NZ_RAQU01000022.1"/>
</dbReference>
<evidence type="ECO:0000313" key="2">
    <source>
        <dbReference type="EMBL" id="RKK05130.1"/>
    </source>
</evidence>
<comment type="caution">
    <text evidence="2">The sequence shown here is derived from an EMBL/GenBank/DDBJ whole genome shotgun (WGS) entry which is preliminary data.</text>
</comment>
<feature type="compositionally biased region" description="Polar residues" evidence="1">
    <location>
        <begin position="1"/>
        <end position="10"/>
    </location>
</feature>
<feature type="region of interest" description="Disordered" evidence="1">
    <location>
        <begin position="1"/>
        <end position="21"/>
    </location>
</feature>
<dbReference type="OrthoDB" id="7284165at2"/>
<dbReference type="EMBL" id="RFLX01000014">
    <property type="protein sequence ID" value="RMI20020.1"/>
    <property type="molecule type" value="Genomic_DNA"/>
</dbReference>
<organism evidence="2 5">
    <name type="scientific">Teichococcus wenyumeiae</name>
    <dbReference type="NCBI Taxonomy" id="2478470"/>
    <lineage>
        <taxon>Bacteria</taxon>
        <taxon>Pseudomonadati</taxon>
        <taxon>Pseudomonadota</taxon>
        <taxon>Alphaproteobacteria</taxon>
        <taxon>Acetobacterales</taxon>
        <taxon>Roseomonadaceae</taxon>
        <taxon>Roseomonas</taxon>
    </lineage>
</organism>
<evidence type="ECO:0000313" key="3">
    <source>
        <dbReference type="EMBL" id="RMI20020.1"/>
    </source>
</evidence>
<name>A0A3A9JFQ8_9PROT</name>
<evidence type="ECO:0000256" key="1">
    <source>
        <dbReference type="SAM" id="MobiDB-lite"/>
    </source>
</evidence>
<sequence>MAKTSDTTAPRMSEGQRAYEAKRAAKAGKTLEQWLKLKAQEREALLAAAAKAAPSAEPKKQGFFARLMQKATKPL</sequence>
<proteinExistence type="predicted"/>
<keyword evidence="4" id="KW-1185">Reference proteome</keyword>
<accession>A0A3A9JFQ8</accession>
<dbReference type="Proteomes" id="UP000278036">
    <property type="component" value="Unassembled WGS sequence"/>
</dbReference>
<protein>
    <submittedName>
        <fullName evidence="2">Uncharacterized protein</fullName>
    </submittedName>
</protein>
<evidence type="ECO:0000313" key="4">
    <source>
        <dbReference type="Proteomes" id="UP000274097"/>
    </source>
</evidence>
<reference evidence="2 5" key="1">
    <citation type="submission" date="2018-09" db="EMBL/GenBank/DDBJ databases">
        <title>Roseomonas sp. nov., isolated from feces of Tibetan antelopes in the Qinghai-Tibet plateau, China.</title>
        <authorList>
            <person name="Tian Z."/>
        </authorList>
    </citation>
    <scope>NUCLEOTIDE SEQUENCE [LARGE SCALE GENOMIC DNA]</scope>
    <source>
        <strain evidence="3 4">Z23</strain>
        <strain evidence="2 5">Z24</strain>
    </source>
</reference>
<gene>
    <name evidence="2" type="ORF">D6Z83_05650</name>
    <name evidence="3" type="ORF">EBE87_17855</name>
</gene>
<dbReference type="Proteomes" id="UP000274097">
    <property type="component" value="Unassembled WGS sequence"/>
</dbReference>
<dbReference type="AlphaFoldDB" id="A0A3A9JFQ8"/>